<dbReference type="PANTHER" id="PTHR36529">
    <property type="entry name" value="SLL1095 PROTEIN"/>
    <property type="match status" value="1"/>
</dbReference>
<protein>
    <submittedName>
        <fullName evidence="1">DUF2064 domain-containing protein</fullName>
    </submittedName>
</protein>
<dbReference type="InterPro" id="IPR029044">
    <property type="entry name" value="Nucleotide-diphossugar_trans"/>
</dbReference>
<dbReference type="EMBL" id="WXYO01000005">
    <property type="protein sequence ID" value="NAS12795.1"/>
    <property type="molecule type" value="Genomic_DNA"/>
</dbReference>
<dbReference type="Gene3D" id="3.90.550.10">
    <property type="entry name" value="Spore Coat Polysaccharide Biosynthesis Protein SpsA, Chain A"/>
    <property type="match status" value="1"/>
</dbReference>
<dbReference type="NCBIfam" id="TIGR04282">
    <property type="entry name" value="glyco_like_cofC"/>
    <property type="match status" value="1"/>
</dbReference>
<dbReference type="SUPFAM" id="SSF53448">
    <property type="entry name" value="Nucleotide-diphospho-sugar transferases"/>
    <property type="match status" value="1"/>
</dbReference>
<dbReference type="Pfam" id="PF09837">
    <property type="entry name" value="DUF2064"/>
    <property type="match status" value="1"/>
</dbReference>
<accession>A0A6L9EDJ0</accession>
<dbReference type="AlphaFoldDB" id="A0A6L9EDJ0"/>
<dbReference type="PANTHER" id="PTHR36529:SF1">
    <property type="entry name" value="GLYCOSYLTRANSFERASE"/>
    <property type="match status" value="1"/>
</dbReference>
<comment type="caution">
    <text evidence="1">The sequence shown here is derived from an EMBL/GenBank/DDBJ whole genome shotgun (WGS) entry which is preliminary data.</text>
</comment>
<gene>
    <name evidence="1" type="ORF">GTQ38_12320</name>
</gene>
<name>A0A6L9EDJ0_9FLAO</name>
<reference evidence="1 2" key="1">
    <citation type="submission" date="2020-01" db="EMBL/GenBank/DDBJ databases">
        <title>Bacteria diversity of Porities sp.</title>
        <authorList>
            <person name="Wang G."/>
        </authorList>
    </citation>
    <scope>NUCLEOTIDE SEQUENCE [LARGE SCALE GENOMIC DNA]</scope>
    <source>
        <strain evidence="1 2">R33</strain>
    </source>
</reference>
<sequence length="199" mass="22849">MKDLLLIFTRNPKLGKVKTRLAATVGDQAALNIYEFLLRHTFEITKELNVAREVHYSESIAENDIWDNSRFTKKVQVGADLGKRMHHAFQSGFESGFERVMIIGSDMYDLSQEDLEKAFDLLREYDYVLGPAVDGGYYLFGMRVFSPEVFQHKAWGSETVLSDTLKDLEGKSVKLLEPRNDIDVFEDIKDNPAFKPFLK</sequence>
<keyword evidence="2" id="KW-1185">Reference proteome</keyword>
<evidence type="ECO:0000313" key="2">
    <source>
        <dbReference type="Proteomes" id="UP000475249"/>
    </source>
</evidence>
<organism evidence="1 2">
    <name type="scientific">Poritiphilus flavus</name>
    <dbReference type="NCBI Taxonomy" id="2697053"/>
    <lineage>
        <taxon>Bacteria</taxon>
        <taxon>Pseudomonadati</taxon>
        <taxon>Bacteroidota</taxon>
        <taxon>Flavobacteriia</taxon>
        <taxon>Flavobacteriales</taxon>
        <taxon>Flavobacteriaceae</taxon>
        <taxon>Poritiphilus</taxon>
    </lineage>
</organism>
<dbReference type="Proteomes" id="UP000475249">
    <property type="component" value="Unassembled WGS sequence"/>
</dbReference>
<proteinExistence type="predicted"/>
<dbReference type="InterPro" id="IPR018641">
    <property type="entry name" value="Trfase_1_rSAM/seldom-assoc"/>
</dbReference>
<evidence type="ECO:0000313" key="1">
    <source>
        <dbReference type="EMBL" id="NAS12795.1"/>
    </source>
</evidence>